<proteinExistence type="predicted"/>
<evidence type="ECO:0000313" key="1">
    <source>
        <dbReference type="EMBL" id="KAI5683069.1"/>
    </source>
</evidence>
<evidence type="ECO:0000313" key="2">
    <source>
        <dbReference type="Proteomes" id="UP001060085"/>
    </source>
</evidence>
<dbReference type="EMBL" id="CM044701">
    <property type="protein sequence ID" value="KAI5683069.1"/>
    <property type="molecule type" value="Genomic_DNA"/>
</dbReference>
<comment type="caution">
    <text evidence="1">The sequence shown here is derived from an EMBL/GenBank/DDBJ whole genome shotgun (WGS) entry which is preliminary data.</text>
</comment>
<organism evidence="1 2">
    <name type="scientific">Catharanthus roseus</name>
    <name type="common">Madagascar periwinkle</name>
    <name type="synonym">Vinca rosea</name>
    <dbReference type="NCBI Taxonomy" id="4058"/>
    <lineage>
        <taxon>Eukaryota</taxon>
        <taxon>Viridiplantae</taxon>
        <taxon>Streptophyta</taxon>
        <taxon>Embryophyta</taxon>
        <taxon>Tracheophyta</taxon>
        <taxon>Spermatophyta</taxon>
        <taxon>Magnoliopsida</taxon>
        <taxon>eudicotyledons</taxon>
        <taxon>Gunneridae</taxon>
        <taxon>Pentapetalae</taxon>
        <taxon>asterids</taxon>
        <taxon>lamiids</taxon>
        <taxon>Gentianales</taxon>
        <taxon>Apocynaceae</taxon>
        <taxon>Rauvolfioideae</taxon>
        <taxon>Vinceae</taxon>
        <taxon>Catharanthinae</taxon>
        <taxon>Catharanthus</taxon>
    </lineage>
</organism>
<dbReference type="Proteomes" id="UP001060085">
    <property type="component" value="Linkage Group LG01"/>
</dbReference>
<gene>
    <name evidence="1" type="ORF">M9H77_04297</name>
</gene>
<accession>A0ACC0CE51</accession>
<reference evidence="2" key="1">
    <citation type="journal article" date="2023" name="Nat. Plants">
        <title>Single-cell RNA sequencing provides a high-resolution roadmap for understanding the multicellular compartmentation of specialized metabolism.</title>
        <authorList>
            <person name="Sun S."/>
            <person name="Shen X."/>
            <person name="Li Y."/>
            <person name="Li Y."/>
            <person name="Wang S."/>
            <person name="Li R."/>
            <person name="Zhang H."/>
            <person name="Shen G."/>
            <person name="Guo B."/>
            <person name="Wei J."/>
            <person name="Xu J."/>
            <person name="St-Pierre B."/>
            <person name="Chen S."/>
            <person name="Sun C."/>
        </authorList>
    </citation>
    <scope>NUCLEOTIDE SEQUENCE [LARGE SCALE GENOMIC DNA]</scope>
</reference>
<sequence length="173" mass="19928">MKSHSSEEKVKNTLQSLEEECRGWFLGLRTKNICLHLKHLSSYQLTKFGDGDEEFTMSWFFHEKTLYVKPSNESIRMNTKRVCDIYVEHLENIPVHFTQNFSSHILSRGGPILDLDAFDREGGDNFDFEDENEGPLEKVDHITIDVVDDSTLYNLVSLEGVIDVTERDSGEPI</sequence>
<protein>
    <submittedName>
        <fullName evidence="1">Uncharacterized protein</fullName>
    </submittedName>
</protein>
<keyword evidence="2" id="KW-1185">Reference proteome</keyword>
<name>A0ACC0CE51_CATRO</name>